<reference evidence="1" key="1">
    <citation type="submission" date="2018-05" db="EMBL/GenBank/DDBJ databases">
        <authorList>
            <person name="Lanie J.A."/>
            <person name="Ng W.-L."/>
            <person name="Kazmierczak K.M."/>
            <person name="Andrzejewski T.M."/>
            <person name="Davidsen T.M."/>
            <person name="Wayne K.J."/>
            <person name="Tettelin H."/>
            <person name="Glass J.I."/>
            <person name="Rusch D."/>
            <person name="Podicherti R."/>
            <person name="Tsui H.-C.T."/>
            <person name="Winkler M.E."/>
        </authorList>
    </citation>
    <scope>NUCLEOTIDE SEQUENCE</scope>
</reference>
<proteinExistence type="predicted"/>
<dbReference type="EMBL" id="UINC01022411">
    <property type="protein sequence ID" value="SVA91958.1"/>
    <property type="molecule type" value="Genomic_DNA"/>
</dbReference>
<protein>
    <submittedName>
        <fullName evidence="1">Uncharacterized protein</fullName>
    </submittedName>
</protein>
<gene>
    <name evidence="1" type="ORF">METZ01_LOCUS144812</name>
</gene>
<name>A0A381ZRQ0_9ZZZZ</name>
<sequence>MYLLYEVPSAHSLKNKFSLSTAGVSKAPSSIH</sequence>
<evidence type="ECO:0000313" key="1">
    <source>
        <dbReference type="EMBL" id="SVA91958.1"/>
    </source>
</evidence>
<accession>A0A381ZRQ0</accession>
<organism evidence="1">
    <name type="scientific">marine metagenome</name>
    <dbReference type="NCBI Taxonomy" id="408172"/>
    <lineage>
        <taxon>unclassified sequences</taxon>
        <taxon>metagenomes</taxon>
        <taxon>ecological metagenomes</taxon>
    </lineage>
</organism>
<dbReference type="AlphaFoldDB" id="A0A381ZRQ0"/>